<evidence type="ECO:0000313" key="1">
    <source>
        <dbReference type="EMBL" id="MBE9661114.1"/>
    </source>
</evidence>
<dbReference type="AlphaFoldDB" id="A0A929PVG7"/>
<dbReference type="NCBIfam" id="NF033205">
    <property type="entry name" value="IPExxxVDY"/>
    <property type="match status" value="1"/>
</dbReference>
<proteinExistence type="predicted"/>
<dbReference type="RefSeq" id="WP_194110323.1">
    <property type="nucleotide sequence ID" value="NZ_JADFFL010000002.1"/>
</dbReference>
<dbReference type="Proteomes" id="UP000622475">
    <property type="component" value="Unassembled WGS sequence"/>
</dbReference>
<dbReference type="InterPro" id="IPR047690">
    <property type="entry name" value="IPExxxVDY_fam"/>
</dbReference>
<accession>A0A929PVG7</accession>
<gene>
    <name evidence="1" type="ORF">IRJ16_04400</name>
</gene>
<reference evidence="1" key="1">
    <citation type="submission" date="2020-10" db="EMBL/GenBank/DDBJ databases">
        <title>Mucilaginibacter mali sp. nov., isolated from rhizosphere soil of apple orchard.</title>
        <authorList>
            <person name="Lee J.-S."/>
            <person name="Kim H.S."/>
            <person name="Kim J.-S."/>
        </authorList>
    </citation>
    <scope>NUCLEOTIDE SEQUENCE</scope>
    <source>
        <strain evidence="1">KCTC 22746</strain>
    </source>
</reference>
<protein>
    <submittedName>
        <fullName evidence="1">IPExxxVDY family protein</fullName>
    </submittedName>
</protein>
<name>A0A929PVG7_9SPHI</name>
<sequence length="140" mass="16531">MNKKVLKLEFDLDFVLIAITSAQKDYRMCYLINKFLHFNFKRVDDHEVNIYPNSPEPVQFAMFEDFWEASETMFYIIANRSPDGLLIPEMREADYFMLIKNYIDDQDLVNIVNGLNKIPEVVAAIKIDPKKVKSRENLLF</sequence>
<keyword evidence="2" id="KW-1185">Reference proteome</keyword>
<dbReference type="EMBL" id="JADFFL010000002">
    <property type="protein sequence ID" value="MBE9661114.1"/>
    <property type="molecule type" value="Genomic_DNA"/>
</dbReference>
<evidence type="ECO:0000313" key="2">
    <source>
        <dbReference type="Proteomes" id="UP000622475"/>
    </source>
</evidence>
<comment type="caution">
    <text evidence="1">The sequence shown here is derived from an EMBL/GenBank/DDBJ whole genome shotgun (WGS) entry which is preliminary data.</text>
</comment>
<organism evidence="1 2">
    <name type="scientific">Mucilaginibacter myungsuensis</name>
    <dbReference type="NCBI Taxonomy" id="649104"/>
    <lineage>
        <taxon>Bacteria</taxon>
        <taxon>Pseudomonadati</taxon>
        <taxon>Bacteroidota</taxon>
        <taxon>Sphingobacteriia</taxon>
        <taxon>Sphingobacteriales</taxon>
        <taxon>Sphingobacteriaceae</taxon>
        <taxon>Mucilaginibacter</taxon>
    </lineage>
</organism>